<gene>
    <name evidence="1" type="ORF">A2Y83_01790</name>
</gene>
<comment type="caution">
    <text evidence="1">The sequence shown here is derived from an EMBL/GenBank/DDBJ whole genome shotgun (WGS) entry which is preliminary data.</text>
</comment>
<evidence type="ECO:0000313" key="1">
    <source>
        <dbReference type="EMBL" id="OGF21860.1"/>
    </source>
</evidence>
<accession>A0A1F5S566</accession>
<name>A0A1F5S566_9BACT</name>
<proteinExistence type="predicted"/>
<reference evidence="1 2" key="1">
    <citation type="journal article" date="2016" name="Nat. Commun.">
        <title>Thousands of microbial genomes shed light on interconnected biogeochemical processes in an aquifer system.</title>
        <authorList>
            <person name="Anantharaman K."/>
            <person name="Brown C.T."/>
            <person name="Hug L.A."/>
            <person name="Sharon I."/>
            <person name="Castelle C.J."/>
            <person name="Probst A.J."/>
            <person name="Thomas B.C."/>
            <person name="Singh A."/>
            <person name="Wilkins M.J."/>
            <person name="Karaoz U."/>
            <person name="Brodie E.L."/>
            <person name="Williams K.H."/>
            <person name="Hubbard S.S."/>
            <person name="Banfield J.F."/>
        </authorList>
    </citation>
    <scope>NUCLEOTIDE SEQUENCE [LARGE SCALE GENOMIC DNA]</scope>
</reference>
<sequence length="162" mass="18746">MKGIFNFMEFNEGKFNKIKEKAGRIYSEKKKIFCPYFGFVVVLNSDGFHHLQFSDRRERSKSEQFLKFSLLPLALKVINKSGTVQEVRKTMQPVGKKGRDGFRIVKDVHYWAFIAIVGDDKKIKIKTILKKIGEGNVIFWSVMPCSSLKNGQKLYSVNIEDE</sequence>
<dbReference type="EMBL" id="MFFS01000049">
    <property type="protein sequence ID" value="OGF21860.1"/>
    <property type="molecule type" value="Genomic_DNA"/>
</dbReference>
<protein>
    <submittedName>
        <fullName evidence="1">Uncharacterized protein</fullName>
    </submittedName>
</protein>
<organism evidence="1 2">
    <name type="scientific">Candidatus Falkowbacteria bacterium RBG_13_39_14</name>
    <dbReference type="NCBI Taxonomy" id="1797985"/>
    <lineage>
        <taxon>Bacteria</taxon>
        <taxon>Candidatus Falkowiibacteriota</taxon>
    </lineage>
</organism>
<dbReference type="Proteomes" id="UP000178323">
    <property type="component" value="Unassembled WGS sequence"/>
</dbReference>
<evidence type="ECO:0000313" key="2">
    <source>
        <dbReference type="Proteomes" id="UP000178323"/>
    </source>
</evidence>
<dbReference type="AlphaFoldDB" id="A0A1F5S566"/>
<dbReference type="STRING" id="1797985.A2Y83_01790"/>